<dbReference type="PANTHER" id="PTHR14776">
    <property type="entry name" value="CADHERIN-LIKE AND PC-ESTERASE DOMAIN-CONTAINING PROTEIN 1"/>
    <property type="match status" value="1"/>
</dbReference>
<evidence type="ECO:0000313" key="3">
    <source>
        <dbReference type="Proteomes" id="UP000314982"/>
    </source>
</evidence>
<organism evidence="2 3">
    <name type="scientific">Hucho hucho</name>
    <name type="common">huchen</name>
    <dbReference type="NCBI Taxonomy" id="62062"/>
    <lineage>
        <taxon>Eukaryota</taxon>
        <taxon>Metazoa</taxon>
        <taxon>Chordata</taxon>
        <taxon>Craniata</taxon>
        <taxon>Vertebrata</taxon>
        <taxon>Euteleostomi</taxon>
        <taxon>Actinopterygii</taxon>
        <taxon>Neopterygii</taxon>
        <taxon>Teleostei</taxon>
        <taxon>Protacanthopterygii</taxon>
        <taxon>Salmoniformes</taxon>
        <taxon>Salmonidae</taxon>
        <taxon>Salmoninae</taxon>
        <taxon>Hucho</taxon>
    </lineage>
</organism>
<sequence>SILSLSLWYVSERCVDPHLRQLYTDPHLTLSPPFSPWVKDYRAEVPFDVVTLRLRPEPISPACHIHLDEHRGPRTANYPVGLGNSIINILVTDESAATEPEPVVMTIYTLHMYRESRPSLPMFGEHVMCGFVQIFFTWQQDSPVRFKKRDGGKDERRLRFISSITAVGPWPQAAPSDPRASVFVACTLCTGTNKKIPVKLS</sequence>
<accession>A0A4W5K8W0</accession>
<keyword evidence="3" id="KW-1185">Reference proteome</keyword>
<dbReference type="Proteomes" id="UP000314982">
    <property type="component" value="Unassembled WGS sequence"/>
</dbReference>
<dbReference type="AlphaFoldDB" id="A0A4W5K8W0"/>
<dbReference type="Ensembl" id="ENSHHUT00000007170.1">
    <property type="protein sequence ID" value="ENSHHUP00000006960.1"/>
    <property type="gene ID" value="ENSHHUG00000004309.1"/>
</dbReference>
<dbReference type="PANTHER" id="PTHR14776:SF1">
    <property type="entry name" value="CADHERIN-LIKE AND PC-ESTERASE DOMAIN-CONTAINING PROTEIN 1"/>
    <property type="match status" value="1"/>
</dbReference>
<dbReference type="Pfam" id="PF12733">
    <property type="entry name" value="Cadherin-like"/>
    <property type="match status" value="1"/>
</dbReference>
<name>A0A4W5K8W0_9TELE</name>
<reference evidence="2" key="2">
    <citation type="submission" date="2025-08" db="UniProtKB">
        <authorList>
            <consortium name="Ensembl"/>
        </authorList>
    </citation>
    <scope>IDENTIFICATION</scope>
</reference>
<feature type="domain" description="Cadherin-like beta-sandwich-like" evidence="1">
    <location>
        <begin position="28"/>
        <end position="115"/>
    </location>
</feature>
<reference evidence="3" key="1">
    <citation type="submission" date="2018-06" db="EMBL/GenBank/DDBJ databases">
        <title>Genome assembly of Danube salmon.</title>
        <authorList>
            <person name="Macqueen D.J."/>
            <person name="Gundappa M.K."/>
        </authorList>
    </citation>
    <scope>NUCLEOTIDE SEQUENCE [LARGE SCALE GENOMIC DNA]</scope>
</reference>
<dbReference type="GeneTree" id="ENSGT00390000015216"/>
<reference evidence="2" key="3">
    <citation type="submission" date="2025-09" db="UniProtKB">
        <authorList>
            <consortium name="Ensembl"/>
        </authorList>
    </citation>
    <scope>IDENTIFICATION</scope>
</reference>
<protein>
    <submittedName>
        <fullName evidence="2">Cadherin-like and PC-esterase domain containing 1</fullName>
    </submittedName>
</protein>
<proteinExistence type="predicted"/>
<dbReference type="InterPro" id="IPR025883">
    <property type="entry name" value="Cadherin-like_domain"/>
</dbReference>
<evidence type="ECO:0000313" key="2">
    <source>
        <dbReference type="Ensembl" id="ENSHHUP00000006960.1"/>
    </source>
</evidence>
<evidence type="ECO:0000259" key="1">
    <source>
        <dbReference type="Pfam" id="PF12733"/>
    </source>
</evidence>